<dbReference type="Pfam" id="PF00732">
    <property type="entry name" value="GMC_oxred_N"/>
    <property type="match status" value="1"/>
</dbReference>
<dbReference type="GO" id="GO:0050660">
    <property type="term" value="F:flavin adenine dinucleotide binding"/>
    <property type="evidence" value="ECO:0007669"/>
    <property type="project" value="InterPro"/>
</dbReference>
<dbReference type="GO" id="GO:0016614">
    <property type="term" value="F:oxidoreductase activity, acting on CH-OH group of donors"/>
    <property type="evidence" value="ECO:0007669"/>
    <property type="project" value="InterPro"/>
</dbReference>
<feature type="binding site" evidence="3">
    <location>
        <begin position="554"/>
        <end position="555"/>
    </location>
    <ligand>
        <name>FAD</name>
        <dbReference type="ChEBI" id="CHEBI:57692"/>
    </ligand>
</feature>
<evidence type="ECO:0000256" key="2">
    <source>
        <dbReference type="PIRSR" id="PIRSR000137-1"/>
    </source>
</evidence>
<dbReference type="SUPFAM" id="SSF54373">
    <property type="entry name" value="FAD-linked reductases, C-terminal domain"/>
    <property type="match status" value="1"/>
</dbReference>
<evidence type="ECO:0000259" key="6">
    <source>
        <dbReference type="PROSITE" id="PS00623"/>
    </source>
</evidence>
<gene>
    <name evidence="8" type="ORF">M421DRAFT_423310</name>
</gene>
<dbReference type="GeneID" id="54351090"/>
<name>A0A6A5RBY6_9PLEO</name>
<evidence type="ECO:0000259" key="7">
    <source>
        <dbReference type="PROSITE" id="PS00624"/>
    </source>
</evidence>
<organism evidence="8 9">
    <name type="scientific">Didymella exigua CBS 183.55</name>
    <dbReference type="NCBI Taxonomy" id="1150837"/>
    <lineage>
        <taxon>Eukaryota</taxon>
        <taxon>Fungi</taxon>
        <taxon>Dikarya</taxon>
        <taxon>Ascomycota</taxon>
        <taxon>Pezizomycotina</taxon>
        <taxon>Dothideomycetes</taxon>
        <taxon>Pleosporomycetidae</taxon>
        <taxon>Pleosporales</taxon>
        <taxon>Pleosporineae</taxon>
        <taxon>Didymellaceae</taxon>
        <taxon>Didymella</taxon>
    </lineage>
</organism>
<dbReference type="RefSeq" id="XP_033446007.1">
    <property type="nucleotide sequence ID" value="XM_033593422.1"/>
</dbReference>
<evidence type="ECO:0000313" key="8">
    <source>
        <dbReference type="EMBL" id="KAF1925755.1"/>
    </source>
</evidence>
<dbReference type="InterPro" id="IPR036188">
    <property type="entry name" value="FAD/NAD-bd_sf"/>
</dbReference>
<feature type="signal peptide" evidence="5">
    <location>
        <begin position="1"/>
        <end position="22"/>
    </location>
</feature>
<sequence length="621" mass="66824">MLSMAKCRLLTWAALSASNAFAHPLFNGRLVTRADELLKEYDYVVVGGGASGLTVANRLSEQSAVTVLVIEAGQFDQNEDFVTIPGLAGGAVGTKYDWNTTYAASEFLGGRNVSVAQGKIVGGSTKLNRMVFDRGAKSDYDGWEALGNEGWNWESLLPYFKKNEIFSPPVDEIRDEYNITWDENAHGYEGHMHSTYSPFIWPTTKNLVEATRSLNIPIPHDQANGNAIGGYFTPHNMDPTEYRRSSADEAYYDTAAKRENFHLIAGHQATRILTYTNSTVKATGVEFAASSNATVQSVKAKREVILAAGTLHTPQLLQVSGIGDPALLSNIDVPTVVNLPAVGQSLHDHVYVAVVNAINTTLAQSSLLTSNATFAAEARHQYDSEKRGPYTSPTGDFLLFLPLSTYTNESATIHAAALAADASLSLPSDAPAEVAAGYAASYESLNSKLLADDAAFLEILWSDGVMVLGLEHPYSRGSVKAGSKSMFDAPIADAGFLRNPLDTVLLREALRFSRRLVAQPSIAELNPFEAVPGANVTSDADIDAYIKNSAGTLWHPAGSCKLGKREDGGVVDAELKVYGIEGLRIVDASVFPILPAAHTMTTVYAVAERAADIMKRVGKEH</sequence>
<dbReference type="PIRSF" id="PIRSF000137">
    <property type="entry name" value="Alcohol_oxidase"/>
    <property type="match status" value="1"/>
</dbReference>
<feature type="chain" id="PRO_5025513439" evidence="5">
    <location>
        <begin position="23"/>
        <end position="621"/>
    </location>
</feature>
<keyword evidence="9" id="KW-1185">Reference proteome</keyword>
<feature type="active site" description="Proton acceptor" evidence="2">
    <location>
        <position position="598"/>
    </location>
</feature>
<dbReference type="PANTHER" id="PTHR11552">
    <property type="entry name" value="GLUCOSE-METHANOL-CHOLINE GMC OXIDOREDUCTASE"/>
    <property type="match status" value="1"/>
</dbReference>
<keyword evidence="5" id="KW-0732">Signal</keyword>
<evidence type="ECO:0000313" key="9">
    <source>
        <dbReference type="Proteomes" id="UP000800082"/>
    </source>
</evidence>
<keyword evidence="3 4" id="KW-0274">FAD</keyword>
<evidence type="ECO:0000256" key="1">
    <source>
        <dbReference type="ARBA" id="ARBA00010790"/>
    </source>
</evidence>
<feature type="domain" description="Glucose-methanol-choline oxidoreductase N-terminal" evidence="7">
    <location>
        <begin position="309"/>
        <end position="323"/>
    </location>
</feature>
<accession>A0A6A5RBY6</accession>
<dbReference type="InterPro" id="IPR012132">
    <property type="entry name" value="GMC_OxRdtase"/>
</dbReference>
<dbReference type="SUPFAM" id="SSF51905">
    <property type="entry name" value="FAD/NAD(P)-binding domain"/>
    <property type="match status" value="1"/>
</dbReference>
<evidence type="ECO:0000256" key="4">
    <source>
        <dbReference type="RuleBase" id="RU003968"/>
    </source>
</evidence>
<protein>
    <submittedName>
        <fullName evidence="8">GMC oxidoreductase</fullName>
    </submittedName>
</protein>
<dbReference type="Gene3D" id="3.50.50.60">
    <property type="entry name" value="FAD/NAD(P)-binding domain"/>
    <property type="match status" value="1"/>
</dbReference>
<dbReference type="PANTHER" id="PTHR11552:SF115">
    <property type="entry name" value="DEHYDROGENASE XPTC-RELATED"/>
    <property type="match status" value="1"/>
</dbReference>
<dbReference type="Gene3D" id="3.30.560.10">
    <property type="entry name" value="Glucose Oxidase, domain 3"/>
    <property type="match status" value="1"/>
</dbReference>
<dbReference type="InterPro" id="IPR007867">
    <property type="entry name" value="GMC_OxRtase_C"/>
</dbReference>
<comment type="cofactor">
    <cofactor evidence="3">
        <name>FAD</name>
        <dbReference type="ChEBI" id="CHEBI:57692"/>
    </cofactor>
</comment>
<comment type="similarity">
    <text evidence="1 4">Belongs to the GMC oxidoreductase family.</text>
</comment>
<keyword evidence="4" id="KW-0285">Flavoprotein</keyword>
<dbReference type="EMBL" id="ML978981">
    <property type="protein sequence ID" value="KAF1925755.1"/>
    <property type="molecule type" value="Genomic_DNA"/>
</dbReference>
<evidence type="ECO:0000256" key="3">
    <source>
        <dbReference type="PIRSR" id="PIRSR000137-2"/>
    </source>
</evidence>
<feature type="binding site" evidence="3">
    <location>
        <begin position="128"/>
        <end position="131"/>
    </location>
    <ligand>
        <name>FAD</name>
        <dbReference type="ChEBI" id="CHEBI:57692"/>
    </ligand>
</feature>
<feature type="active site" description="Proton donor" evidence="2">
    <location>
        <position position="555"/>
    </location>
</feature>
<feature type="domain" description="Glucose-methanol-choline oxidoreductase N-terminal" evidence="6">
    <location>
        <begin position="118"/>
        <end position="141"/>
    </location>
</feature>
<dbReference type="InterPro" id="IPR000172">
    <property type="entry name" value="GMC_OxRdtase_N"/>
</dbReference>
<evidence type="ECO:0000256" key="5">
    <source>
        <dbReference type="SAM" id="SignalP"/>
    </source>
</evidence>
<dbReference type="Pfam" id="PF05199">
    <property type="entry name" value="GMC_oxred_C"/>
    <property type="match status" value="1"/>
</dbReference>
<dbReference type="GO" id="GO:0044550">
    <property type="term" value="P:secondary metabolite biosynthetic process"/>
    <property type="evidence" value="ECO:0007669"/>
    <property type="project" value="TreeGrafter"/>
</dbReference>
<dbReference type="PROSITE" id="PS00624">
    <property type="entry name" value="GMC_OXRED_2"/>
    <property type="match status" value="1"/>
</dbReference>
<dbReference type="AlphaFoldDB" id="A0A6A5RBY6"/>
<proteinExistence type="inferred from homology"/>
<dbReference type="PROSITE" id="PS00623">
    <property type="entry name" value="GMC_OXRED_1"/>
    <property type="match status" value="1"/>
</dbReference>
<dbReference type="Proteomes" id="UP000800082">
    <property type="component" value="Unassembled WGS sequence"/>
</dbReference>
<dbReference type="OrthoDB" id="269227at2759"/>
<reference evidence="8" key="1">
    <citation type="journal article" date="2020" name="Stud. Mycol.">
        <title>101 Dothideomycetes genomes: a test case for predicting lifestyles and emergence of pathogens.</title>
        <authorList>
            <person name="Haridas S."/>
            <person name="Albert R."/>
            <person name="Binder M."/>
            <person name="Bloem J."/>
            <person name="Labutti K."/>
            <person name="Salamov A."/>
            <person name="Andreopoulos B."/>
            <person name="Baker S."/>
            <person name="Barry K."/>
            <person name="Bills G."/>
            <person name="Bluhm B."/>
            <person name="Cannon C."/>
            <person name="Castanera R."/>
            <person name="Culley D."/>
            <person name="Daum C."/>
            <person name="Ezra D."/>
            <person name="Gonzalez J."/>
            <person name="Henrissat B."/>
            <person name="Kuo A."/>
            <person name="Liang C."/>
            <person name="Lipzen A."/>
            <person name="Lutzoni F."/>
            <person name="Magnuson J."/>
            <person name="Mondo S."/>
            <person name="Nolan M."/>
            <person name="Ohm R."/>
            <person name="Pangilinan J."/>
            <person name="Park H.-J."/>
            <person name="Ramirez L."/>
            <person name="Alfaro M."/>
            <person name="Sun H."/>
            <person name="Tritt A."/>
            <person name="Yoshinaga Y."/>
            <person name="Zwiers L.-H."/>
            <person name="Turgeon B."/>
            <person name="Goodwin S."/>
            <person name="Spatafora J."/>
            <person name="Crous P."/>
            <person name="Grigoriev I."/>
        </authorList>
    </citation>
    <scope>NUCLEOTIDE SEQUENCE</scope>
    <source>
        <strain evidence="8">CBS 183.55</strain>
    </source>
</reference>